<keyword evidence="4" id="KW-0372">Hormone</keyword>
<dbReference type="Proteomes" id="UP001178461">
    <property type="component" value="Unassembled WGS sequence"/>
</dbReference>
<dbReference type="Pfam" id="PF00473">
    <property type="entry name" value="CRF"/>
    <property type="match status" value="1"/>
</dbReference>
<keyword evidence="3" id="KW-0964">Secreted</keyword>
<feature type="chain" id="PRO_5041468714" evidence="6">
    <location>
        <begin position="23"/>
        <end position="133"/>
    </location>
</feature>
<evidence type="ECO:0000256" key="3">
    <source>
        <dbReference type="ARBA" id="ARBA00022525"/>
    </source>
</evidence>
<reference evidence="8" key="1">
    <citation type="submission" date="2022-12" db="EMBL/GenBank/DDBJ databases">
        <authorList>
            <person name="Alioto T."/>
            <person name="Alioto T."/>
            <person name="Gomez Garrido J."/>
        </authorList>
    </citation>
    <scope>NUCLEOTIDE SEQUENCE</scope>
</reference>
<evidence type="ECO:0000259" key="7">
    <source>
        <dbReference type="SMART" id="SM00039"/>
    </source>
</evidence>
<keyword evidence="9" id="KW-1185">Reference proteome</keyword>
<dbReference type="PANTHER" id="PTHR15035:SF11">
    <property type="entry name" value="UROCORTIN"/>
    <property type="match status" value="1"/>
</dbReference>
<protein>
    <submittedName>
        <fullName evidence="8">Urocortin</fullName>
    </submittedName>
</protein>
<feature type="signal peptide" evidence="6">
    <location>
        <begin position="1"/>
        <end position="22"/>
    </location>
</feature>
<dbReference type="PANTHER" id="PTHR15035">
    <property type="entry name" value="CORTICOLIBERIN/UROCORTIN"/>
    <property type="match status" value="1"/>
</dbReference>
<sequence length="133" mass="14714">MRRAPLPILVASLLLVSHAALGVDGSAERGLSLRLRLLLLLRGEDPAAAWPFPPPLPAPGPDGVALPVRSLPRWGPDGELLRRRLAERLKRRDPPLSIDLTFHLLRQMMEISRAQSQQAQAEQNRLLFDSVGK</sequence>
<evidence type="ECO:0000256" key="1">
    <source>
        <dbReference type="ARBA" id="ARBA00004613"/>
    </source>
</evidence>
<proteinExistence type="inferred from homology"/>
<feature type="domain" description="Corticotropin-releasing factor" evidence="7">
    <location>
        <begin position="92"/>
        <end position="130"/>
    </location>
</feature>
<dbReference type="SMART" id="SM00039">
    <property type="entry name" value="CRF"/>
    <property type="match status" value="1"/>
</dbReference>
<evidence type="ECO:0000256" key="5">
    <source>
        <dbReference type="ARBA" id="ARBA00022815"/>
    </source>
</evidence>
<accession>A0AA35QQ85</accession>
<dbReference type="EMBL" id="CANTUW010000004">
    <property type="protein sequence ID" value="CAI7934857.1"/>
    <property type="molecule type" value="Genomic_DNA"/>
</dbReference>
<evidence type="ECO:0000313" key="9">
    <source>
        <dbReference type="Proteomes" id="UP001178461"/>
    </source>
</evidence>
<comment type="caution">
    <text evidence="8">The sequence shown here is derived from an EMBL/GenBank/DDBJ whole genome shotgun (WGS) entry which is preliminary data.</text>
</comment>
<comment type="similarity">
    <text evidence="2">Belongs to the sauvagine/corticotropin-releasing factor/urotensin I family.</text>
</comment>
<keyword evidence="5" id="KW-0027">Amidation</keyword>
<dbReference type="Gene3D" id="6.10.250.1920">
    <property type="match status" value="1"/>
</dbReference>
<gene>
    <name evidence="8" type="ORF">PODLI_1B019004</name>
</gene>
<name>A0AA35QQ85_9SAUR</name>
<dbReference type="PROSITE" id="PS00511">
    <property type="entry name" value="CRF"/>
    <property type="match status" value="1"/>
</dbReference>
<dbReference type="AlphaFoldDB" id="A0AA35QQ85"/>
<evidence type="ECO:0000256" key="6">
    <source>
        <dbReference type="SAM" id="SignalP"/>
    </source>
</evidence>
<dbReference type="PRINTS" id="PR01612">
    <property type="entry name" value="CRFFAMILY"/>
</dbReference>
<dbReference type="GO" id="GO:0005179">
    <property type="term" value="F:hormone activity"/>
    <property type="evidence" value="ECO:0007669"/>
    <property type="project" value="UniProtKB-KW"/>
</dbReference>
<keyword evidence="6" id="KW-0732">Signal</keyword>
<dbReference type="InterPro" id="IPR000187">
    <property type="entry name" value="CRF"/>
</dbReference>
<comment type="subcellular location">
    <subcellularLocation>
        <location evidence="1">Secreted</location>
    </subcellularLocation>
</comment>
<evidence type="ECO:0000313" key="8">
    <source>
        <dbReference type="EMBL" id="CAI7934857.1"/>
    </source>
</evidence>
<dbReference type="InterPro" id="IPR018446">
    <property type="entry name" value="Corticotropin-releasing_fac_CS"/>
</dbReference>
<evidence type="ECO:0000256" key="2">
    <source>
        <dbReference type="ARBA" id="ARBA00009287"/>
    </source>
</evidence>
<organism evidence="8 9">
    <name type="scientific">Podarcis lilfordi</name>
    <name type="common">Lilford's wall lizard</name>
    <dbReference type="NCBI Taxonomy" id="74358"/>
    <lineage>
        <taxon>Eukaryota</taxon>
        <taxon>Metazoa</taxon>
        <taxon>Chordata</taxon>
        <taxon>Craniata</taxon>
        <taxon>Vertebrata</taxon>
        <taxon>Euteleostomi</taxon>
        <taxon>Lepidosauria</taxon>
        <taxon>Squamata</taxon>
        <taxon>Bifurcata</taxon>
        <taxon>Unidentata</taxon>
        <taxon>Episquamata</taxon>
        <taxon>Laterata</taxon>
        <taxon>Lacertibaenia</taxon>
        <taxon>Lacertidae</taxon>
        <taxon>Podarcis</taxon>
    </lineage>
</organism>
<dbReference type="GO" id="GO:0005576">
    <property type="term" value="C:extracellular region"/>
    <property type="evidence" value="ECO:0007669"/>
    <property type="project" value="UniProtKB-SubCell"/>
</dbReference>
<evidence type="ECO:0000256" key="4">
    <source>
        <dbReference type="ARBA" id="ARBA00022702"/>
    </source>
</evidence>
<dbReference type="InterPro" id="IPR003620">
    <property type="entry name" value="Urocortin_CRF"/>
</dbReference>